<dbReference type="Proteomes" id="UP001611383">
    <property type="component" value="Chromosome"/>
</dbReference>
<keyword evidence="2" id="KW-1185">Reference proteome</keyword>
<dbReference type="EMBL" id="CP043494">
    <property type="protein sequence ID" value="WNG46856.1"/>
    <property type="molecule type" value="Genomic_DNA"/>
</dbReference>
<name>A0ABY9WV05_9BACT</name>
<sequence>MTVPSFTFTLHGDFSEFLGDLQIIVASIGPDGSANLLATDVNEARVPFVRDVNPSGSSFPRTRAERPYKAVAFKYDGLSVHRTELPAVPFAFPFIQILGTGHVLVAGSRCLYSKGRAELNAALYTPEGELTHQMTLGDGIQDIQASPHGEIWVSYFDEGVFGNFGWSNPLGAPGLVCFGQQGQVLWNFTAPAGMDSMADCYALNVSEDATWLCYYTDFPVVRIAQDRSTRGWTNKISGASALAVSRSHVLLWGGYQEKRSRCVIQRLGPESLTKAREISLLLPNGEPLSTGTIVGRGSVLHAIVGTHWYQLDVNEIPW</sequence>
<organism evidence="1 2">
    <name type="scientific">Archangium minus</name>
    <dbReference type="NCBI Taxonomy" id="83450"/>
    <lineage>
        <taxon>Bacteria</taxon>
        <taxon>Pseudomonadati</taxon>
        <taxon>Myxococcota</taxon>
        <taxon>Myxococcia</taxon>
        <taxon>Myxococcales</taxon>
        <taxon>Cystobacterineae</taxon>
        <taxon>Archangiaceae</taxon>
        <taxon>Archangium</taxon>
    </lineage>
</organism>
<evidence type="ECO:0000313" key="1">
    <source>
        <dbReference type="EMBL" id="WNG46856.1"/>
    </source>
</evidence>
<dbReference type="RefSeq" id="WP_395823661.1">
    <property type="nucleotide sequence ID" value="NZ_CP043494.1"/>
</dbReference>
<protein>
    <submittedName>
        <fullName evidence="1">Uncharacterized protein</fullName>
    </submittedName>
</protein>
<accession>A0ABY9WV05</accession>
<proteinExistence type="predicted"/>
<reference evidence="1 2" key="1">
    <citation type="submission" date="2019-08" db="EMBL/GenBank/DDBJ databases">
        <title>Archangium and Cystobacter genomes.</title>
        <authorList>
            <person name="Chen I.-C.K."/>
            <person name="Wielgoss S."/>
        </authorList>
    </citation>
    <scope>NUCLEOTIDE SEQUENCE [LARGE SCALE GENOMIC DNA]</scope>
    <source>
        <strain evidence="1 2">Cbm 6</strain>
    </source>
</reference>
<gene>
    <name evidence="1" type="ORF">F0U60_24060</name>
</gene>
<evidence type="ECO:0000313" key="2">
    <source>
        <dbReference type="Proteomes" id="UP001611383"/>
    </source>
</evidence>